<name>A0ABV3ZP54_9BACT</name>
<feature type="chain" id="PRO_5045100407" description="Glycoside hydrolase family 38 N-terminal domain-containing protein" evidence="1">
    <location>
        <begin position="32"/>
        <end position="898"/>
    </location>
</feature>
<dbReference type="InterPro" id="IPR000602">
    <property type="entry name" value="Glyco_hydro_38_N"/>
</dbReference>
<dbReference type="InterPro" id="IPR011013">
    <property type="entry name" value="Gal_mutarotase_sf_dom"/>
</dbReference>
<dbReference type="Gene3D" id="3.20.110.10">
    <property type="entry name" value="Glycoside hydrolase 38, N terminal domain"/>
    <property type="match status" value="1"/>
</dbReference>
<dbReference type="EMBL" id="JAULBC010000011">
    <property type="protein sequence ID" value="MEX6690961.1"/>
    <property type="molecule type" value="Genomic_DNA"/>
</dbReference>
<accession>A0ABV3ZP54</accession>
<evidence type="ECO:0000313" key="4">
    <source>
        <dbReference type="Proteomes" id="UP001560573"/>
    </source>
</evidence>
<sequence>MKRPKCMHITMHKCKAGVFSMLMAAFSCTWGQAPQPDDKPNTQVKEIIVVFKTHFDIGYTHRVSDIVQYYRTDMIDRALSVMYASQNVPADQQFKWTCPGWVMSKVMEPWPGQTAERRKKLDEAFGSGKFITHALPFTIETDVCEPEVLTRGLGFASRLSKGYHLPLPRSAKVTDMPSHSGELATILGNAGVKFLHIGCNWPSGSVQTPGLFWWEGPDGARVLTFYSSTYGTATGLGWPDSWGGSDHFTGHGLLPPADWPYKAWPAIFVTLDNNGPPKAEEVKALFEEAQKKMPWAKIRVGTMDDFANIILAENPTLPVVKQEMPDTWVHGFMSDPGGSKMSRESAPLLAADELLNTQLKEWGLPVSSIADSMARAYESMALYAEHTWGGSASIEVYGDAFKKLPPSKYADLEASWEDKTDYIRRAWTISNRLKNENLQWLAKSVKCDSGNLIVYNPLPWKRSATIDVNGKPVFVKNIPAGGYTTVPVPGKSEWQSPAIDFIENQFYKIKFDASKGVIMSLIDKRTGYDWAANISGNQTGQYLNERFTYEQAASYTEAYQQHRAWKLFGASGEWLHPGINKPGMISEKIVPYRKASPGSGKLSIRSNNLAQTAILEMPGDEANHLPASRLTATLYQDQPFIDLEITILDKAKDNWPEADWLALPFNIKNPAFKVYRPLGIMNPATDIMKGANKNLYSVGQGVTMSDATGRGIAVAPLDHPLISLDTMGCWKFSLDFVPQKPVVYINLYNNQWNTNYRYWYPGSWSSRVRIWTFDKNTPTDEVMSVPVLEARNPLLAITSEKSNNKLPATQRGIELSRKGIEVTAYGENPDGNKGTLLRLWEIAGESGDVSIMLPVHNKFTKARPVNLRNETTGQEISIINGKFSCKMKGFGPASFILE</sequence>
<dbReference type="Pfam" id="PF01074">
    <property type="entry name" value="Glyco_hydro_38N"/>
    <property type="match status" value="1"/>
</dbReference>
<reference evidence="3 4" key="1">
    <citation type="submission" date="2023-07" db="EMBL/GenBank/DDBJ databases">
        <authorList>
            <person name="Lian W.-H."/>
        </authorList>
    </citation>
    <scope>NUCLEOTIDE SEQUENCE [LARGE SCALE GENOMIC DNA]</scope>
    <source>
        <strain evidence="3 4">SYSU DXS3180</strain>
    </source>
</reference>
<dbReference type="SUPFAM" id="SSF88713">
    <property type="entry name" value="Glycoside hydrolase/deacetylase"/>
    <property type="match status" value="1"/>
</dbReference>
<dbReference type="PROSITE" id="PS51257">
    <property type="entry name" value="PROKAR_LIPOPROTEIN"/>
    <property type="match status" value="1"/>
</dbReference>
<dbReference type="SUPFAM" id="SSF74650">
    <property type="entry name" value="Galactose mutarotase-like"/>
    <property type="match status" value="1"/>
</dbReference>
<dbReference type="Proteomes" id="UP001560573">
    <property type="component" value="Unassembled WGS sequence"/>
</dbReference>
<evidence type="ECO:0000256" key="1">
    <source>
        <dbReference type="SAM" id="SignalP"/>
    </source>
</evidence>
<feature type="domain" description="Glycoside hydrolase family 38 N-terminal" evidence="2">
    <location>
        <begin position="47"/>
        <end position="299"/>
    </location>
</feature>
<organism evidence="3 4">
    <name type="scientific">Danxiaibacter flavus</name>
    <dbReference type="NCBI Taxonomy" id="3049108"/>
    <lineage>
        <taxon>Bacteria</taxon>
        <taxon>Pseudomonadati</taxon>
        <taxon>Bacteroidota</taxon>
        <taxon>Chitinophagia</taxon>
        <taxon>Chitinophagales</taxon>
        <taxon>Chitinophagaceae</taxon>
        <taxon>Danxiaibacter</taxon>
    </lineage>
</organism>
<feature type="signal peptide" evidence="1">
    <location>
        <begin position="1"/>
        <end position="31"/>
    </location>
</feature>
<dbReference type="InterPro" id="IPR011330">
    <property type="entry name" value="Glyco_hydro/deAcase_b/a-brl"/>
</dbReference>
<protein>
    <recommendedName>
        <fullName evidence="2">Glycoside hydrolase family 38 N-terminal domain-containing protein</fullName>
    </recommendedName>
</protein>
<gene>
    <name evidence="3" type="ORF">QTN47_25860</name>
</gene>
<dbReference type="RefSeq" id="WP_369332377.1">
    <property type="nucleotide sequence ID" value="NZ_JAULBC010000011.1"/>
</dbReference>
<comment type="caution">
    <text evidence="3">The sequence shown here is derived from an EMBL/GenBank/DDBJ whole genome shotgun (WGS) entry which is preliminary data.</text>
</comment>
<dbReference type="InterPro" id="IPR027291">
    <property type="entry name" value="Glyco_hydro_38_N_sf"/>
</dbReference>
<keyword evidence="1" id="KW-0732">Signal</keyword>
<evidence type="ECO:0000313" key="3">
    <source>
        <dbReference type="EMBL" id="MEX6690961.1"/>
    </source>
</evidence>
<evidence type="ECO:0000259" key="2">
    <source>
        <dbReference type="Pfam" id="PF01074"/>
    </source>
</evidence>
<keyword evidence="4" id="KW-1185">Reference proteome</keyword>
<proteinExistence type="predicted"/>